<organism evidence="9 10">
    <name type="scientific">Brassica cretica</name>
    <name type="common">Mustard</name>
    <dbReference type="NCBI Taxonomy" id="69181"/>
    <lineage>
        <taxon>Eukaryota</taxon>
        <taxon>Viridiplantae</taxon>
        <taxon>Streptophyta</taxon>
        <taxon>Embryophyta</taxon>
        <taxon>Tracheophyta</taxon>
        <taxon>Spermatophyta</taxon>
        <taxon>Magnoliopsida</taxon>
        <taxon>eudicotyledons</taxon>
        <taxon>Gunneridae</taxon>
        <taxon>Pentapetalae</taxon>
        <taxon>rosids</taxon>
        <taxon>malvids</taxon>
        <taxon>Brassicales</taxon>
        <taxon>Brassicaceae</taxon>
        <taxon>Brassiceae</taxon>
        <taxon>Brassica</taxon>
    </lineage>
</organism>
<dbReference type="SUPFAM" id="SSF48464">
    <property type="entry name" value="ENTH/VHS domain"/>
    <property type="match status" value="1"/>
</dbReference>
<feature type="compositionally biased region" description="Basic and acidic residues" evidence="6">
    <location>
        <begin position="907"/>
        <end position="918"/>
    </location>
</feature>
<accession>A0A8S9R251</accession>
<dbReference type="EMBL" id="QGKX02000996">
    <property type="protein sequence ID" value="KAF3556480.1"/>
    <property type="molecule type" value="Genomic_DNA"/>
</dbReference>
<sequence>MATPAWSHAKGQWVVAILALLVGSAIATEPYIYSSPPPPYEYKSPPPPVASPPPPYEYKSPPPPVKSPPPPYEYKSPPPPVKSPPPPYYYHSPPPPVKSPPPPYVYHSPPPPVKSPPPPYYYHSPPPPVKSPPPPYVYHSPPPPVKSPPPPYYYHSPPPPVKSPPPPYYYHSPPPPVKSPPPPYYYHSPPPPVKSPPPPYYYHSPPPPVKSPPPPYYYHSPPPPVKSSPPPYYYHSPPPPVKSPPPPPYYYHSPPPPVKSPPPPYYYHSPPPPVKSPPPPYYYHSPPPPVKSPPPPYYYSSPPPPKSYPPPYYYSSPPPPPKSYSPPYYYSSPPPPVSYPHPHPHTHPLVFKVVGKVYCYRCYDWTYPKKSHDKKHLKGAVVEVTCKAGDKTVKAYGKTKINGKYAITVKGYNYRKYGGDVCTAKLHAPPKGSPCNIPTSYHMGNKGAKLHVKSKTKYEVVLYAKSFAYAPKKPYGECHKPAPYHPPYYYKSPPPPSPVYYYKSPPPPAPTYVYKSPPPPTPTYVYKSPPPPTPTYVYKSPPPPTPTYVYKSPPPPTPTYVYKSPPPPTPTYVYKSPPPPTPTYVYKSPPPPTPTYVYKSPPPPTPTYVYKSPPPPTPTYVYKSPPPPTPTYVYKSPPPPTPTYVYKSPPPPTHTPTPYYYHSPPPPVKSPPPPYYYHSPPPPVKSPPPPYYYHSPPPPVKSPPPPYYYHSPPPPVKSPPPPYYYHSPPPPVKSPPPPYYYHSPPPPLLIPAGTHTKMKKVFGQTVRDLKREVNKKVLKVPGIEQKVLDATSNEPWGPHGSLLADLAQASRNYHEYQLIMGVLWKRLSDTGKNWRHVYKALTVLEYMVGHGSERVIDEIRERAYQISTLSDFQYIDSGGRDQGSNVRKKSQSLVALVNDKERIAEVREKASANRDKYRSSAPGGMYKPSGGYGDKYDYGSRDEERSSYGREREYGYRDDDRNSRDGDRHSRDSEDRYGRDGNREDDYRGRSRSVDNFQTGSRGRSSDRERTFEDDGHSSSSTYTLKHSSLSCRGSGARADDNSQDGRGQLQRKFSEQNIGAPPSYEEAASERSPVYSERDGGETPQVAAPGVASPPPPQTASPGAASPPPPQVAAPGAASPPAGSNTNNNSAAFANESSPQKFEAYDEFDPRGAFSAGPPAYVSADGVSAPPAVASTSAPPTSNSVEMDLLGSLADVFSSNALAIVPADSTSVETNGQTNAPSFSTSQPSTQTFDDPFGDSPFKAFTSTDTDSNPQQSFGAPFQATPPAFTSEASHHDTAQSFGFGDSFSAVANPEPAVQNVQPPSNPQDFPQDQFDTSQSEIDILAGILPLSGPPPSLPQQPGASGPTSQFPPSGNNMYEGYHPQPVSSAPNMPGQTPFGQAGPPASLPQQPGASVATSQFPPSGNNMYEGYHPQPVSSAPNMHGQTPFGQQYNMVPPHSQNMGGATPYHSGGFMHQPGSSSYNPGGVTSHPTSESFLPRPVAATSSSSQTPYPNPSGPAGQFMGHQGHGMPPSHGLQRTQSVPVNMQGNNNFMGDMFGPTSSLTSSSSHQDLTPLTGAIEIVPQPQKKFEPKSSVWADTLSRGLVNFNISGPKTNPLADIGVDFEAINRREKRLEKPTNAPAPTSTINMGKAMGSGTGLGRAGANSMRPPTNPMVASGMPMGGVMNVGGYGGMNQNQPMGMGMGPGMNMNQNQPMGIGMGPGMNMGGGYGQGYQMQPQHQGMVPGQNMPGNNNNNNYNPMMGQGGYNPQQSYGGGYR</sequence>
<dbReference type="Pfam" id="PF01417">
    <property type="entry name" value="ENTH"/>
    <property type="match status" value="1"/>
</dbReference>
<name>A0A8S9R251_BRACR</name>
<feature type="compositionally biased region" description="Low complexity" evidence="6">
    <location>
        <begin position="1018"/>
        <end position="1031"/>
    </location>
</feature>
<evidence type="ECO:0000256" key="5">
    <source>
        <dbReference type="ARBA" id="ARBA00023329"/>
    </source>
</evidence>
<feature type="compositionally biased region" description="Polar residues" evidence="6">
    <location>
        <begin position="1417"/>
        <end position="1445"/>
    </location>
</feature>
<evidence type="ECO:0000259" key="8">
    <source>
        <dbReference type="PROSITE" id="PS50942"/>
    </source>
</evidence>
<dbReference type="FunFam" id="1.25.40.90:FF:000006">
    <property type="entry name" value="Clathrin interactor 1"/>
    <property type="match status" value="1"/>
</dbReference>
<evidence type="ECO:0000256" key="3">
    <source>
        <dbReference type="ARBA" id="ARBA00010130"/>
    </source>
</evidence>
<keyword evidence="5" id="KW-0968">Cytoplasmic vesicle</keyword>
<gene>
    <name evidence="9" type="ORF">F2Q69_00017927</name>
</gene>
<dbReference type="CDD" id="cd03571">
    <property type="entry name" value="ENTH"/>
    <property type="match status" value="1"/>
</dbReference>
<dbReference type="GO" id="GO:0005886">
    <property type="term" value="C:plasma membrane"/>
    <property type="evidence" value="ECO:0007669"/>
    <property type="project" value="TreeGrafter"/>
</dbReference>
<feature type="compositionally biased region" description="Polar residues" evidence="6">
    <location>
        <begin position="1211"/>
        <end position="1221"/>
    </location>
</feature>
<keyword evidence="7" id="KW-0732">Signal</keyword>
<dbReference type="PRINTS" id="PR01217">
    <property type="entry name" value="PRICHEXTENSN"/>
</dbReference>
<feature type="region of interest" description="Disordered" evidence="6">
    <location>
        <begin position="907"/>
        <end position="1183"/>
    </location>
</feature>
<reference evidence="9" key="1">
    <citation type="submission" date="2019-12" db="EMBL/GenBank/DDBJ databases">
        <title>Genome sequencing and annotation of Brassica cretica.</title>
        <authorList>
            <person name="Studholme D.J."/>
            <person name="Sarris P."/>
        </authorList>
    </citation>
    <scope>NUCLEOTIDE SEQUENCE</scope>
    <source>
        <strain evidence="9">PFS-109/04</strain>
        <tissue evidence="9">Leaf</tissue>
    </source>
</reference>
<feature type="signal peptide" evidence="7">
    <location>
        <begin position="1"/>
        <end position="27"/>
    </location>
</feature>
<dbReference type="Gene3D" id="1.25.40.90">
    <property type="match status" value="1"/>
</dbReference>
<feature type="chain" id="PRO_5035919002" description="ENTH domain-containing protein" evidence="7">
    <location>
        <begin position="28"/>
        <end position="1759"/>
    </location>
</feature>
<dbReference type="GO" id="GO:0005199">
    <property type="term" value="F:structural constituent of cell wall"/>
    <property type="evidence" value="ECO:0007669"/>
    <property type="project" value="InterPro"/>
</dbReference>
<keyword evidence="4" id="KW-0333">Golgi apparatus</keyword>
<comment type="similarity">
    <text evidence="3">Belongs to the epsin family.</text>
</comment>
<proteinExistence type="inferred from homology"/>
<feature type="compositionally biased region" description="Pro residues" evidence="6">
    <location>
        <begin position="1093"/>
        <end position="1113"/>
    </location>
</feature>
<dbReference type="PANTHER" id="PTHR12276">
    <property type="entry name" value="EPSIN/ENT-RELATED"/>
    <property type="match status" value="1"/>
</dbReference>
<feature type="region of interest" description="Disordered" evidence="6">
    <location>
        <begin position="1618"/>
        <end position="1646"/>
    </location>
</feature>
<feature type="compositionally biased region" description="Low complexity" evidence="6">
    <location>
        <begin position="1222"/>
        <end position="1236"/>
    </location>
</feature>
<dbReference type="Proteomes" id="UP000712600">
    <property type="component" value="Unassembled WGS sequence"/>
</dbReference>
<feature type="compositionally biased region" description="Low complexity" evidence="6">
    <location>
        <begin position="1114"/>
        <end position="1140"/>
    </location>
</feature>
<dbReference type="GO" id="GO:0006897">
    <property type="term" value="P:endocytosis"/>
    <property type="evidence" value="ECO:0007669"/>
    <property type="project" value="TreeGrafter"/>
</dbReference>
<feature type="region of interest" description="Disordered" evidence="6">
    <location>
        <begin position="41"/>
        <end position="81"/>
    </location>
</feature>
<dbReference type="Pfam" id="PF04554">
    <property type="entry name" value="Extensin_2"/>
    <property type="match status" value="2"/>
</dbReference>
<feature type="region of interest" description="Disordered" evidence="6">
    <location>
        <begin position="1329"/>
        <end position="1520"/>
    </location>
</feature>
<dbReference type="GO" id="GO:0030125">
    <property type="term" value="C:clathrin vesicle coat"/>
    <property type="evidence" value="ECO:0007669"/>
    <property type="project" value="TreeGrafter"/>
</dbReference>
<dbReference type="GO" id="GO:0005794">
    <property type="term" value="C:Golgi apparatus"/>
    <property type="evidence" value="ECO:0007669"/>
    <property type="project" value="UniProtKB-SubCell"/>
</dbReference>
<dbReference type="GO" id="GO:0030276">
    <property type="term" value="F:clathrin binding"/>
    <property type="evidence" value="ECO:0007669"/>
    <property type="project" value="TreeGrafter"/>
</dbReference>
<feature type="compositionally biased region" description="Polar residues" evidence="6">
    <location>
        <begin position="1367"/>
        <end position="1380"/>
    </location>
</feature>
<feature type="domain" description="ENTH" evidence="8">
    <location>
        <begin position="775"/>
        <end position="907"/>
    </location>
</feature>
<feature type="compositionally biased region" description="Polar residues" evidence="6">
    <location>
        <begin position="1246"/>
        <end position="1259"/>
    </location>
</feature>
<dbReference type="PANTHER" id="PTHR12276:SF109">
    <property type="entry name" value="UBX DOMAIN-CONTAINING PROTEIN"/>
    <property type="match status" value="1"/>
</dbReference>
<dbReference type="GO" id="GO:0009664">
    <property type="term" value="P:plant-type cell wall organization"/>
    <property type="evidence" value="ECO:0007669"/>
    <property type="project" value="InterPro"/>
</dbReference>
<feature type="compositionally biased region" description="Basic and acidic residues" evidence="6">
    <location>
        <begin position="934"/>
        <end position="993"/>
    </location>
</feature>
<dbReference type="InterPro" id="IPR008942">
    <property type="entry name" value="ENTH_VHS"/>
</dbReference>
<dbReference type="Pfam" id="PF01190">
    <property type="entry name" value="Pollen_Ole_e_1"/>
    <property type="match status" value="1"/>
</dbReference>
<evidence type="ECO:0000256" key="1">
    <source>
        <dbReference type="ARBA" id="ARBA00004132"/>
    </source>
</evidence>
<dbReference type="GO" id="GO:0005768">
    <property type="term" value="C:endosome"/>
    <property type="evidence" value="ECO:0007669"/>
    <property type="project" value="TreeGrafter"/>
</dbReference>
<dbReference type="InterPro" id="IPR006706">
    <property type="entry name" value="Extensin_dom"/>
</dbReference>
<comment type="subcellular location">
    <subcellularLocation>
        <location evidence="1">Cytoplasmic vesicle</location>
        <location evidence="1">Clathrin-coated vesicle</location>
    </subcellularLocation>
    <subcellularLocation>
        <location evidence="2">Golgi apparatus</location>
    </subcellularLocation>
</comment>
<feature type="compositionally biased region" description="Polar residues" evidence="6">
    <location>
        <begin position="994"/>
        <end position="1003"/>
    </location>
</feature>
<feature type="region of interest" description="Disordered" evidence="6">
    <location>
        <begin position="1724"/>
        <end position="1759"/>
    </location>
</feature>
<dbReference type="SMART" id="SM00273">
    <property type="entry name" value="ENTH"/>
    <property type="match status" value="1"/>
</dbReference>
<evidence type="ECO:0000256" key="6">
    <source>
        <dbReference type="SAM" id="MobiDB-lite"/>
    </source>
</evidence>
<feature type="compositionally biased region" description="Polar residues" evidence="6">
    <location>
        <begin position="1349"/>
        <end position="1358"/>
    </location>
</feature>
<feature type="compositionally biased region" description="Polar residues" evidence="6">
    <location>
        <begin position="1300"/>
        <end position="1316"/>
    </location>
</feature>
<comment type="caution">
    <text evidence="9">The sequence shown here is derived from an EMBL/GenBank/DDBJ whole genome shotgun (WGS) entry which is preliminary data.</text>
</comment>
<evidence type="ECO:0000256" key="4">
    <source>
        <dbReference type="ARBA" id="ARBA00023034"/>
    </source>
</evidence>
<evidence type="ECO:0000256" key="7">
    <source>
        <dbReference type="SAM" id="SignalP"/>
    </source>
</evidence>
<dbReference type="GO" id="GO:0005543">
    <property type="term" value="F:phospholipid binding"/>
    <property type="evidence" value="ECO:0007669"/>
    <property type="project" value="TreeGrafter"/>
</dbReference>
<dbReference type="InterPro" id="IPR013809">
    <property type="entry name" value="ENTH"/>
</dbReference>
<dbReference type="PROSITE" id="PS50942">
    <property type="entry name" value="ENTH"/>
    <property type="match status" value="1"/>
</dbReference>
<feature type="compositionally biased region" description="Polar residues" evidence="6">
    <location>
        <begin position="1389"/>
        <end position="1408"/>
    </location>
</feature>
<feature type="compositionally biased region" description="Basic and acidic residues" evidence="6">
    <location>
        <begin position="1004"/>
        <end position="1017"/>
    </location>
</feature>
<evidence type="ECO:0000313" key="10">
    <source>
        <dbReference type="Proteomes" id="UP000712600"/>
    </source>
</evidence>
<evidence type="ECO:0000313" key="9">
    <source>
        <dbReference type="EMBL" id="KAF3556480.1"/>
    </source>
</evidence>
<evidence type="ECO:0000256" key="2">
    <source>
        <dbReference type="ARBA" id="ARBA00004555"/>
    </source>
</evidence>
<feature type="compositionally biased region" description="Low complexity" evidence="6">
    <location>
        <begin position="1168"/>
        <end position="1183"/>
    </location>
</feature>
<protein>
    <recommendedName>
        <fullName evidence="8">ENTH domain-containing protein</fullName>
    </recommendedName>
</protein>
<feature type="region of interest" description="Disordered" evidence="6">
    <location>
        <begin position="1211"/>
        <end position="1316"/>
    </location>
</feature>
<feature type="compositionally biased region" description="Low complexity" evidence="6">
    <location>
        <begin position="1724"/>
        <end position="1743"/>
    </location>
</feature>